<dbReference type="EMBL" id="CP001848">
    <property type="protein sequence ID" value="ADB15494.1"/>
    <property type="molecule type" value="Genomic_DNA"/>
</dbReference>
<dbReference type="Pfam" id="PF00106">
    <property type="entry name" value="adh_short"/>
    <property type="match status" value="1"/>
</dbReference>
<protein>
    <submittedName>
        <fullName evidence="2">Short-chain dehydrogenase/reductase SDR</fullName>
    </submittedName>
</protein>
<dbReference type="PRINTS" id="PR00081">
    <property type="entry name" value="GDHRDH"/>
</dbReference>
<organism evidence="2 3">
    <name type="scientific">Pirellula staleyi (strain ATCC 27377 / DSM 6068 / ICPB 4128)</name>
    <name type="common">Pirella staleyi</name>
    <dbReference type="NCBI Taxonomy" id="530564"/>
    <lineage>
        <taxon>Bacteria</taxon>
        <taxon>Pseudomonadati</taxon>
        <taxon>Planctomycetota</taxon>
        <taxon>Planctomycetia</taxon>
        <taxon>Pirellulales</taxon>
        <taxon>Pirellulaceae</taxon>
        <taxon>Pirellula</taxon>
    </lineage>
</organism>
<dbReference type="Gene3D" id="3.40.50.720">
    <property type="entry name" value="NAD(P)-binding Rossmann-like Domain"/>
    <property type="match status" value="1"/>
</dbReference>
<dbReference type="OrthoDB" id="597510at2"/>
<dbReference type="PANTHER" id="PTHR43157">
    <property type="entry name" value="PHOSPHATIDYLINOSITOL-GLYCAN BIOSYNTHESIS CLASS F PROTEIN-RELATED"/>
    <property type="match status" value="1"/>
</dbReference>
<keyword evidence="3" id="KW-1185">Reference proteome</keyword>
<dbReference type="SUPFAM" id="SSF51735">
    <property type="entry name" value="NAD(P)-binding Rossmann-fold domains"/>
    <property type="match status" value="1"/>
</dbReference>
<name>D2R6B6_PIRSD</name>
<dbReference type="AlphaFoldDB" id="D2R6B6"/>
<evidence type="ECO:0000313" key="3">
    <source>
        <dbReference type="Proteomes" id="UP000001887"/>
    </source>
</evidence>
<keyword evidence="1" id="KW-0560">Oxidoreductase</keyword>
<dbReference type="GO" id="GO:0016491">
    <property type="term" value="F:oxidoreductase activity"/>
    <property type="evidence" value="ECO:0007669"/>
    <property type="project" value="UniProtKB-KW"/>
</dbReference>
<dbReference type="HOGENOM" id="CLU_010194_44_5_0"/>
<dbReference type="STRING" id="530564.Psta_0809"/>
<dbReference type="Proteomes" id="UP000001887">
    <property type="component" value="Chromosome"/>
</dbReference>
<evidence type="ECO:0000256" key="1">
    <source>
        <dbReference type="ARBA" id="ARBA00023002"/>
    </source>
</evidence>
<dbReference type="InterPro" id="IPR036291">
    <property type="entry name" value="NAD(P)-bd_dom_sf"/>
</dbReference>
<evidence type="ECO:0000313" key="2">
    <source>
        <dbReference type="EMBL" id="ADB15494.1"/>
    </source>
</evidence>
<dbReference type="eggNOG" id="COG1028">
    <property type="taxonomic scope" value="Bacteria"/>
</dbReference>
<sequence precursor="true">MERRVGLITGGNAGIGRAAAMALAAVGVRVVIACRSAERGGAALATIRREVPQADVSMIVMDLASQQSIREGCAAFRAAGFAKLDLLIHNAAEFDLGQRSPAVSPDGIEKIWATNHLGPVLLTHLLDPELSRSRAARVIMVSSQGLMLHPWLKVNFTDPEFRQGGFRVDKAYYQSKLAQEVYTRWLAENYRGTNKRALCIRVTNVKIDLARYPQLSAIERWLYFWKSQFAITPEKMAASYVRLALDDAFQAASGMLVDHGCRPLAARRWAQDPSTVDQLMSLTRSYLPELPGQRSL</sequence>
<proteinExistence type="predicted"/>
<dbReference type="InterPro" id="IPR002347">
    <property type="entry name" value="SDR_fam"/>
</dbReference>
<gene>
    <name evidence="2" type="ordered locus">Psta_0809</name>
</gene>
<accession>D2R6B6</accession>
<dbReference type="PANTHER" id="PTHR43157:SF31">
    <property type="entry name" value="PHOSPHATIDYLINOSITOL-GLYCAN BIOSYNTHESIS CLASS F PROTEIN"/>
    <property type="match status" value="1"/>
</dbReference>
<reference evidence="2 3" key="1">
    <citation type="journal article" date="2009" name="Stand. Genomic Sci.">
        <title>Complete genome sequence of Pirellula staleyi type strain (ATCC 27377).</title>
        <authorList>
            <person name="Clum A."/>
            <person name="Tindall B.J."/>
            <person name="Sikorski J."/>
            <person name="Ivanova N."/>
            <person name="Mavrommatis K."/>
            <person name="Lucas S."/>
            <person name="Glavina del Rio T."/>
            <person name="Nolan M."/>
            <person name="Chen F."/>
            <person name="Tice H."/>
            <person name="Pitluck S."/>
            <person name="Cheng J.F."/>
            <person name="Chertkov O."/>
            <person name="Brettin T."/>
            <person name="Han C."/>
            <person name="Detter J.C."/>
            <person name="Kuske C."/>
            <person name="Bruce D."/>
            <person name="Goodwin L."/>
            <person name="Ovchinikova G."/>
            <person name="Pati A."/>
            <person name="Mikhailova N."/>
            <person name="Chen A."/>
            <person name="Palaniappan K."/>
            <person name="Land M."/>
            <person name="Hauser L."/>
            <person name="Chang Y.J."/>
            <person name="Jeffries C.D."/>
            <person name="Chain P."/>
            <person name="Rohde M."/>
            <person name="Goker M."/>
            <person name="Bristow J."/>
            <person name="Eisen J.A."/>
            <person name="Markowitz V."/>
            <person name="Hugenholtz P."/>
            <person name="Kyrpides N.C."/>
            <person name="Klenk H.P."/>
            <person name="Lapidus A."/>
        </authorList>
    </citation>
    <scope>NUCLEOTIDE SEQUENCE [LARGE SCALE GENOMIC DNA]</scope>
    <source>
        <strain evidence="3">ATCC 27377 / DSM 6068 / ICPB 4128</strain>
    </source>
</reference>
<dbReference type="KEGG" id="psl:Psta_0809"/>